<feature type="non-terminal residue" evidence="1">
    <location>
        <position position="1"/>
    </location>
</feature>
<dbReference type="AlphaFoldDB" id="A0AAD2HAG0"/>
<evidence type="ECO:0000313" key="1">
    <source>
        <dbReference type="EMBL" id="CAK5271158.1"/>
    </source>
</evidence>
<evidence type="ECO:0000313" key="2">
    <source>
        <dbReference type="Proteomes" id="UP001295794"/>
    </source>
</evidence>
<comment type="caution">
    <text evidence="1">The sequence shown here is derived from an EMBL/GenBank/DDBJ whole genome shotgun (WGS) entry which is preliminary data.</text>
</comment>
<name>A0AAD2HAG0_9AGAR</name>
<accession>A0AAD2HAG0</accession>
<reference evidence="1" key="1">
    <citation type="submission" date="2023-11" db="EMBL/GenBank/DDBJ databases">
        <authorList>
            <person name="De Vega J J."/>
            <person name="De Vega J J."/>
        </authorList>
    </citation>
    <scope>NUCLEOTIDE SEQUENCE</scope>
</reference>
<keyword evidence="2" id="KW-1185">Reference proteome</keyword>
<protein>
    <submittedName>
        <fullName evidence="1">Uncharacterized protein</fullName>
    </submittedName>
</protein>
<gene>
    <name evidence="1" type="ORF">MYCIT1_LOCUS16057</name>
</gene>
<proteinExistence type="predicted"/>
<dbReference type="EMBL" id="CAVNYO010000169">
    <property type="protein sequence ID" value="CAK5271158.1"/>
    <property type="molecule type" value="Genomic_DNA"/>
</dbReference>
<organism evidence="1 2">
    <name type="scientific">Mycena citricolor</name>
    <dbReference type="NCBI Taxonomy" id="2018698"/>
    <lineage>
        <taxon>Eukaryota</taxon>
        <taxon>Fungi</taxon>
        <taxon>Dikarya</taxon>
        <taxon>Basidiomycota</taxon>
        <taxon>Agaricomycotina</taxon>
        <taxon>Agaricomycetes</taxon>
        <taxon>Agaricomycetidae</taxon>
        <taxon>Agaricales</taxon>
        <taxon>Marasmiineae</taxon>
        <taxon>Mycenaceae</taxon>
        <taxon>Mycena</taxon>
    </lineage>
</organism>
<sequence>TDEWVSRHEDTPDTRTSSAACQRVDLWLTGSVWRTIGQGWTRLRSPSSKTSMKAKLDIANAFPSNVSVINNRWRPWKIKPCCTRE</sequence>
<dbReference type="Proteomes" id="UP001295794">
    <property type="component" value="Unassembled WGS sequence"/>
</dbReference>